<accession>A0A1H9XQZ4</accession>
<dbReference type="Proteomes" id="UP000199019">
    <property type="component" value="Unassembled WGS sequence"/>
</dbReference>
<dbReference type="InterPro" id="IPR017517">
    <property type="entry name" value="Maleyloyr_isom"/>
</dbReference>
<dbReference type="EMBL" id="FOHB01000010">
    <property type="protein sequence ID" value="SES48562.1"/>
    <property type="molecule type" value="Genomic_DNA"/>
</dbReference>
<dbReference type="NCBIfam" id="TIGR03083">
    <property type="entry name" value="maleylpyruvate isomerase family mycothiol-dependent enzyme"/>
    <property type="match status" value="1"/>
</dbReference>
<gene>
    <name evidence="2" type="ORF">SAMN05216199_0158</name>
</gene>
<sequence length="284" mass="30893">MPLHPAAPHDLPGLVQAYCQTVQAVIDIGRSCSDRDFDKPTVYDGWTVKDQVSHVVGVEQWLSGSPLPRVPVPDYRHVRTERDRARESMVELRRRMIGSKVVDELEGVLAKRMMQLDDPELTLETEVKGVGGPAPAGEVLRERIMDVWTHEQDMRQALGRPGGLDAPGAAIFMDTLCTELPRLVARDAGIDPGNIVIFDITGPVVGRAGVRVEVAEDGSPLGTPLFTGTVHEHPEDGQVTSITLSTDAITRRAAGRGSLGDIHYTVQGDEEVAVRVLQALPITH</sequence>
<protein>
    <submittedName>
        <fullName evidence="2">TIGR03083 family protein</fullName>
    </submittedName>
</protein>
<proteinExistence type="predicted"/>
<dbReference type="STRING" id="587636.SAMN05216199_0158"/>
<dbReference type="InterPro" id="IPR034660">
    <property type="entry name" value="DinB/YfiT-like"/>
</dbReference>
<dbReference type="AlphaFoldDB" id="A0A1H9XQZ4"/>
<dbReference type="GO" id="GO:0046872">
    <property type="term" value="F:metal ion binding"/>
    <property type="evidence" value="ECO:0007669"/>
    <property type="project" value="InterPro"/>
</dbReference>
<dbReference type="SUPFAM" id="SSF109854">
    <property type="entry name" value="DinB/YfiT-like putative metalloenzymes"/>
    <property type="match status" value="1"/>
</dbReference>
<dbReference type="RefSeq" id="WP_091762568.1">
    <property type="nucleotide sequence ID" value="NZ_FOHB01000010.1"/>
</dbReference>
<dbReference type="Pfam" id="PF11716">
    <property type="entry name" value="MDMPI_N"/>
    <property type="match status" value="1"/>
</dbReference>
<feature type="domain" description="Mycothiol-dependent maleylpyruvate isomerase metal-binding" evidence="1">
    <location>
        <begin position="25"/>
        <end position="154"/>
    </location>
</feature>
<dbReference type="Gene3D" id="1.20.120.450">
    <property type="entry name" value="dinb family like domain"/>
    <property type="match status" value="1"/>
</dbReference>
<dbReference type="InterPro" id="IPR024344">
    <property type="entry name" value="MDMPI_metal-binding"/>
</dbReference>
<evidence type="ECO:0000313" key="3">
    <source>
        <dbReference type="Proteomes" id="UP000199019"/>
    </source>
</evidence>
<keyword evidence="3" id="KW-1185">Reference proteome</keyword>
<evidence type="ECO:0000259" key="1">
    <source>
        <dbReference type="Pfam" id="PF11716"/>
    </source>
</evidence>
<evidence type="ECO:0000313" key="2">
    <source>
        <dbReference type="EMBL" id="SES48562.1"/>
    </source>
</evidence>
<dbReference type="OrthoDB" id="154293at2"/>
<name>A0A1H9XQZ4_9MICO</name>
<reference evidence="3" key="1">
    <citation type="submission" date="2016-10" db="EMBL/GenBank/DDBJ databases">
        <authorList>
            <person name="Varghese N."/>
            <person name="Submissions S."/>
        </authorList>
    </citation>
    <scope>NUCLEOTIDE SEQUENCE [LARGE SCALE GENOMIC DNA]</scope>
    <source>
        <strain evidence="3">CGMCC 1.6963</strain>
    </source>
</reference>
<organism evidence="2 3">
    <name type="scientific">Pedococcus cremeus</name>
    <dbReference type="NCBI Taxonomy" id="587636"/>
    <lineage>
        <taxon>Bacteria</taxon>
        <taxon>Bacillati</taxon>
        <taxon>Actinomycetota</taxon>
        <taxon>Actinomycetes</taxon>
        <taxon>Micrococcales</taxon>
        <taxon>Intrasporangiaceae</taxon>
        <taxon>Pedococcus</taxon>
    </lineage>
</organism>